<evidence type="ECO:0000313" key="3">
    <source>
        <dbReference type="Proteomes" id="UP000467193"/>
    </source>
</evidence>
<feature type="region of interest" description="Disordered" evidence="1">
    <location>
        <begin position="1"/>
        <end position="22"/>
    </location>
</feature>
<dbReference type="EMBL" id="AP022588">
    <property type="protein sequence ID" value="BBY27767.1"/>
    <property type="molecule type" value="Genomic_DNA"/>
</dbReference>
<reference evidence="2 3" key="1">
    <citation type="journal article" date="2019" name="Emerg. Microbes Infect.">
        <title>Comprehensive subspecies identification of 175 nontuberculous mycobacteria species based on 7547 genomic profiles.</title>
        <authorList>
            <person name="Matsumoto Y."/>
            <person name="Kinjo T."/>
            <person name="Motooka D."/>
            <person name="Nabeya D."/>
            <person name="Jung N."/>
            <person name="Uechi K."/>
            <person name="Horii T."/>
            <person name="Iida T."/>
            <person name="Fujita J."/>
            <person name="Nakamura S."/>
        </authorList>
    </citation>
    <scope>NUCLEOTIDE SEQUENCE [LARGE SCALE GENOMIC DNA]</scope>
    <source>
        <strain evidence="2 3">JCM 17899</strain>
    </source>
</reference>
<proteinExistence type="predicted"/>
<keyword evidence="3" id="KW-1185">Reference proteome</keyword>
<gene>
    <name evidence="2" type="ORF">MSEDJ_18630</name>
</gene>
<dbReference type="AlphaFoldDB" id="A0A7I7QP36"/>
<dbReference type="Proteomes" id="UP000467193">
    <property type="component" value="Chromosome"/>
</dbReference>
<protein>
    <submittedName>
        <fullName evidence="2">Uncharacterized protein</fullName>
    </submittedName>
</protein>
<name>A0A7I7QP36_9MYCO</name>
<feature type="compositionally biased region" description="Basic residues" evidence="1">
    <location>
        <begin position="1"/>
        <end position="17"/>
    </location>
</feature>
<accession>A0A7I7QP36</accession>
<evidence type="ECO:0000313" key="2">
    <source>
        <dbReference type="EMBL" id="BBY27767.1"/>
    </source>
</evidence>
<sequence>MSKASAAKKARRKKRVSTRNDRWMPPEVHADLAAVTELDDLLSRRGWEYDEEFSGDEFVTWVYPPSAAEFDDEAIEPVTRVVVTDPAAPQVILVGSTPDGEIYQFTMAELTEGLADLEAFRAGDPLPQGF</sequence>
<evidence type="ECO:0000256" key="1">
    <source>
        <dbReference type="SAM" id="MobiDB-lite"/>
    </source>
</evidence>
<dbReference type="RefSeq" id="WP_163796618.1">
    <property type="nucleotide sequence ID" value="NZ_AP022588.1"/>
</dbReference>
<dbReference type="KEGG" id="msei:MSEDJ_18630"/>
<organism evidence="2 3">
    <name type="scientific">Mycolicibacterium sediminis</name>
    <dbReference type="NCBI Taxonomy" id="1286180"/>
    <lineage>
        <taxon>Bacteria</taxon>
        <taxon>Bacillati</taxon>
        <taxon>Actinomycetota</taxon>
        <taxon>Actinomycetes</taxon>
        <taxon>Mycobacteriales</taxon>
        <taxon>Mycobacteriaceae</taxon>
        <taxon>Mycolicibacterium</taxon>
    </lineage>
</organism>